<proteinExistence type="predicted"/>
<feature type="region of interest" description="Disordered" evidence="1">
    <location>
        <begin position="1"/>
        <end position="22"/>
    </location>
</feature>
<sequence>MENSNPKYTPIEKFNVDSNHGNKNEKFPYQEVIGSLLYSTVKTRIDITFAVNYASRFTSNPTSHDVANVKRTLAYLNAHPKCGIFYSADNTKSKEVHIVSYCDSDYAGNHTDSKSTTGYVLMYAGGPISWTSRKQSVVAQATAEAEYISGAHCCQELKYMKSFVEELLGVKPKITLYADNQSAIAMIKSGQLSRKSKHIDVKYHFVNDELQKGWFNIKHVKSQENLADILTKPLCRRVFENLKTVLMHTP</sequence>
<dbReference type="PANTHER" id="PTHR11439">
    <property type="entry name" value="GAG-POL-RELATED RETROTRANSPOSON"/>
    <property type="match status" value="1"/>
</dbReference>
<name>A0AAV7X2G8_9NEOP</name>
<evidence type="ECO:0008006" key="4">
    <source>
        <dbReference type="Google" id="ProtNLM"/>
    </source>
</evidence>
<keyword evidence="3" id="KW-1185">Reference proteome</keyword>
<dbReference type="Proteomes" id="UP001075354">
    <property type="component" value="Unassembled WGS sequence"/>
</dbReference>
<reference evidence="2" key="1">
    <citation type="submission" date="2022-12" db="EMBL/GenBank/DDBJ databases">
        <title>Chromosome-level genome assembly of the bean flower thrips Megalurothrips usitatus.</title>
        <authorList>
            <person name="Ma L."/>
            <person name="Liu Q."/>
            <person name="Li H."/>
            <person name="Cai W."/>
        </authorList>
    </citation>
    <scope>NUCLEOTIDE SEQUENCE</scope>
    <source>
        <strain evidence="2">Cailab_2022a</strain>
    </source>
</reference>
<comment type="caution">
    <text evidence="2">The sequence shown here is derived from an EMBL/GenBank/DDBJ whole genome shotgun (WGS) entry which is preliminary data.</text>
</comment>
<accession>A0AAV7X2G8</accession>
<dbReference type="AlphaFoldDB" id="A0AAV7X2G8"/>
<dbReference type="CDD" id="cd09272">
    <property type="entry name" value="RNase_HI_RT_Ty1"/>
    <property type="match status" value="1"/>
</dbReference>
<dbReference type="EMBL" id="JAPTSV010000376">
    <property type="protein sequence ID" value="KAJ1519200.1"/>
    <property type="molecule type" value="Genomic_DNA"/>
</dbReference>
<evidence type="ECO:0000256" key="1">
    <source>
        <dbReference type="SAM" id="MobiDB-lite"/>
    </source>
</evidence>
<evidence type="ECO:0000313" key="2">
    <source>
        <dbReference type="EMBL" id="KAJ1519200.1"/>
    </source>
</evidence>
<evidence type="ECO:0000313" key="3">
    <source>
        <dbReference type="Proteomes" id="UP001075354"/>
    </source>
</evidence>
<organism evidence="2 3">
    <name type="scientific">Megalurothrips usitatus</name>
    <name type="common">bean blossom thrips</name>
    <dbReference type="NCBI Taxonomy" id="439358"/>
    <lineage>
        <taxon>Eukaryota</taxon>
        <taxon>Metazoa</taxon>
        <taxon>Ecdysozoa</taxon>
        <taxon>Arthropoda</taxon>
        <taxon>Hexapoda</taxon>
        <taxon>Insecta</taxon>
        <taxon>Pterygota</taxon>
        <taxon>Neoptera</taxon>
        <taxon>Paraneoptera</taxon>
        <taxon>Thysanoptera</taxon>
        <taxon>Terebrantia</taxon>
        <taxon>Thripoidea</taxon>
        <taxon>Thripidae</taxon>
        <taxon>Megalurothrips</taxon>
    </lineage>
</organism>
<protein>
    <recommendedName>
        <fullName evidence="4">Retrovirus-related Pol polyprotein from transposon TNT 1-94</fullName>
    </recommendedName>
</protein>
<gene>
    <name evidence="2" type="ORF">ONE63_011194</name>
</gene>
<dbReference type="PANTHER" id="PTHR11439:SF483">
    <property type="entry name" value="PEPTIDE SYNTHASE GLIP-LIKE, PUTATIVE (AFU_ORTHOLOGUE AFUA_3G12920)-RELATED"/>
    <property type="match status" value="1"/>
</dbReference>